<organism evidence="2 3">
    <name type="scientific">Albidovulum aquaemixtae</name>
    <dbReference type="NCBI Taxonomy" id="1542388"/>
    <lineage>
        <taxon>Bacteria</taxon>
        <taxon>Pseudomonadati</taxon>
        <taxon>Pseudomonadota</taxon>
        <taxon>Alphaproteobacteria</taxon>
        <taxon>Rhodobacterales</taxon>
        <taxon>Paracoccaceae</taxon>
        <taxon>Albidovulum</taxon>
    </lineage>
</organism>
<feature type="transmembrane region" description="Helical" evidence="1">
    <location>
        <begin position="72"/>
        <end position="93"/>
    </location>
</feature>
<reference evidence="2 3" key="1">
    <citation type="submission" date="2018-03" db="EMBL/GenBank/DDBJ databases">
        <authorList>
            <person name="Keele B.F."/>
        </authorList>
    </citation>
    <scope>NUCLEOTIDE SEQUENCE [LARGE SCALE GENOMIC DNA]</scope>
    <source>
        <strain evidence="2 3">CECT 8626</strain>
    </source>
</reference>
<feature type="transmembrane region" description="Helical" evidence="1">
    <location>
        <begin position="45"/>
        <end position="65"/>
    </location>
</feature>
<evidence type="ECO:0000313" key="3">
    <source>
        <dbReference type="Proteomes" id="UP000244924"/>
    </source>
</evidence>
<dbReference type="Proteomes" id="UP000244924">
    <property type="component" value="Unassembled WGS sequence"/>
</dbReference>
<keyword evidence="3" id="KW-1185">Reference proteome</keyword>
<accession>A0A2R8B2U7</accession>
<evidence type="ECO:0000256" key="1">
    <source>
        <dbReference type="SAM" id="Phobius"/>
    </source>
</evidence>
<gene>
    <name evidence="2" type="ORF">DEA8626_00357</name>
</gene>
<dbReference type="AlphaFoldDB" id="A0A2R8B2U7"/>
<dbReference type="RefSeq" id="WP_108851341.1">
    <property type="nucleotide sequence ID" value="NZ_OMOQ01000001.1"/>
</dbReference>
<proteinExistence type="predicted"/>
<feature type="transmembrane region" description="Helical" evidence="1">
    <location>
        <begin position="20"/>
        <end position="39"/>
    </location>
</feature>
<dbReference type="OrthoDB" id="7721091at2"/>
<dbReference type="EMBL" id="OMOQ01000001">
    <property type="protein sequence ID" value="SPH16843.1"/>
    <property type="molecule type" value="Genomic_DNA"/>
</dbReference>
<keyword evidence="1" id="KW-0472">Membrane</keyword>
<keyword evidence="1" id="KW-0812">Transmembrane</keyword>
<evidence type="ECO:0000313" key="2">
    <source>
        <dbReference type="EMBL" id="SPH16843.1"/>
    </source>
</evidence>
<keyword evidence="1" id="KW-1133">Transmembrane helix</keyword>
<protein>
    <submittedName>
        <fullName evidence="2">Uncharacterized protein</fullName>
    </submittedName>
</protein>
<name>A0A2R8B2U7_9RHOB</name>
<sequence length="266" mass="28963">MLPSEVLAKLLDVDPRNGKFLLVGLACVAAGAIVASWGFSPDVLLAASYVLGFALVCSVVAFVATNPAMRRWLGWTLTASFTLYMVGLVDSAFQISGRLPAPPCYLRIFVETRESCEQRFAPVVEVIGGTENAALRTRGLLRLVGGPERLWLAQTDEPAYSGGPIYLQFGDPITRDQSARFAETLAENGWPVEGAEEGGEWVKAVPDRNEVRYFDPAHRDDAVRLAHAIHALIPESEIAVRDFSRLAGKVSAGHLEIWLIDLGRNS</sequence>